<evidence type="ECO:0000256" key="6">
    <source>
        <dbReference type="SAM" id="Phobius"/>
    </source>
</evidence>
<dbReference type="Gene3D" id="3.30.700.10">
    <property type="entry name" value="Glycoprotein, Type 4 Pilin"/>
    <property type="match status" value="1"/>
</dbReference>
<evidence type="ECO:0000256" key="1">
    <source>
        <dbReference type="ARBA" id="ARBA00004167"/>
    </source>
</evidence>
<dbReference type="InterPro" id="IPR012902">
    <property type="entry name" value="N_methyl_site"/>
</dbReference>
<keyword evidence="9" id="KW-1185">Reference proteome</keyword>
<dbReference type="Pfam" id="PF08334">
    <property type="entry name" value="T2SSG"/>
    <property type="match status" value="1"/>
</dbReference>
<evidence type="ECO:0000256" key="4">
    <source>
        <dbReference type="ARBA" id="ARBA00022989"/>
    </source>
</evidence>
<evidence type="ECO:0000313" key="8">
    <source>
        <dbReference type="EMBL" id="OWK45664.1"/>
    </source>
</evidence>
<dbReference type="InterPro" id="IPR013545">
    <property type="entry name" value="T2SS_protein-GspG_C"/>
</dbReference>
<organism evidence="8 9">
    <name type="scientific">Fimbriiglobus ruber</name>
    <dbReference type="NCBI Taxonomy" id="1908690"/>
    <lineage>
        <taxon>Bacteria</taxon>
        <taxon>Pseudomonadati</taxon>
        <taxon>Planctomycetota</taxon>
        <taxon>Planctomycetia</taxon>
        <taxon>Gemmatales</taxon>
        <taxon>Gemmataceae</taxon>
        <taxon>Fimbriiglobus</taxon>
    </lineage>
</organism>
<evidence type="ECO:0000259" key="7">
    <source>
        <dbReference type="Pfam" id="PF08334"/>
    </source>
</evidence>
<dbReference type="PANTHER" id="PTHR30093">
    <property type="entry name" value="GENERAL SECRETION PATHWAY PROTEIN G"/>
    <property type="match status" value="1"/>
</dbReference>
<evidence type="ECO:0000256" key="3">
    <source>
        <dbReference type="ARBA" id="ARBA00022692"/>
    </source>
</evidence>
<accession>A0A225E1K6</accession>
<dbReference type="PANTHER" id="PTHR30093:SF44">
    <property type="entry name" value="TYPE II SECRETION SYSTEM CORE PROTEIN G"/>
    <property type="match status" value="1"/>
</dbReference>
<gene>
    <name evidence="8" type="ORF">FRUB_01995</name>
</gene>
<dbReference type="OrthoDB" id="9795612at2"/>
<keyword evidence="3 6" id="KW-0812">Transmembrane</keyword>
<keyword evidence="4 6" id="KW-1133">Transmembrane helix</keyword>
<dbReference type="InterPro" id="IPR045584">
    <property type="entry name" value="Pilin-like"/>
</dbReference>
<keyword evidence="5 6" id="KW-0472">Membrane</keyword>
<proteinExistence type="predicted"/>
<dbReference type="NCBIfam" id="TIGR02532">
    <property type="entry name" value="IV_pilin_GFxxxE"/>
    <property type="match status" value="1"/>
</dbReference>
<evidence type="ECO:0000256" key="5">
    <source>
        <dbReference type="ARBA" id="ARBA00023136"/>
    </source>
</evidence>
<dbReference type="AlphaFoldDB" id="A0A225E1K6"/>
<dbReference type="RefSeq" id="WP_088253540.1">
    <property type="nucleotide sequence ID" value="NZ_NIDE01000002.1"/>
</dbReference>
<comment type="subcellular location">
    <subcellularLocation>
        <location evidence="1">Membrane</location>
        <topology evidence="1">Single-pass membrane protein</topology>
    </subcellularLocation>
</comment>
<dbReference type="GO" id="GO:0016020">
    <property type="term" value="C:membrane"/>
    <property type="evidence" value="ECO:0007669"/>
    <property type="project" value="UniProtKB-SubCell"/>
</dbReference>
<dbReference type="EMBL" id="NIDE01000002">
    <property type="protein sequence ID" value="OWK45664.1"/>
    <property type="molecule type" value="Genomic_DNA"/>
</dbReference>
<protein>
    <recommendedName>
        <fullName evidence="7">Type II secretion system protein GspG C-terminal domain-containing protein</fullName>
    </recommendedName>
</protein>
<dbReference type="Proteomes" id="UP000214646">
    <property type="component" value="Unassembled WGS sequence"/>
</dbReference>
<evidence type="ECO:0000256" key="2">
    <source>
        <dbReference type="ARBA" id="ARBA00022481"/>
    </source>
</evidence>
<evidence type="ECO:0000313" key="9">
    <source>
        <dbReference type="Proteomes" id="UP000214646"/>
    </source>
</evidence>
<feature type="transmembrane region" description="Helical" evidence="6">
    <location>
        <begin position="20"/>
        <end position="45"/>
    </location>
</feature>
<feature type="domain" description="Type II secretion system protein GspG C-terminal" evidence="7">
    <location>
        <begin position="42"/>
        <end position="132"/>
    </location>
</feature>
<dbReference type="SUPFAM" id="SSF54523">
    <property type="entry name" value="Pili subunits"/>
    <property type="match status" value="1"/>
</dbReference>
<sequence length="138" mass="15103">MIVRQTARRLPARTRSAFTLLEVLVVVAILVILASVSTFATVSYLERAKRSEANLKMQKVETAAKAFYTQYSYWPSSPQDLVQMGPDGTAPFLEGGASAISDPWGAPFTLAEEQDSTGSIRVRIYSSGSGNQMAWPLR</sequence>
<name>A0A225E1K6_9BACT</name>
<comment type="caution">
    <text evidence="8">The sequence shown here is derived from an EMBL/GenBank/DDBJ whole genome shotgun (WGS) entry which is preliminary data.</text>
</comment>
<reference evidence="9" key="1">
    <citation type="submission" date="2017-06" db="EMBL/GenBank/DDBJ databases">
        <title>Genome analysis of Fimbriiglobus ruber SP5, the first member of the order Planctomycetales with confirmed chitinolytic capability.</title>
        <authorList>
            <person name="Ravin N.V."/>
            <person name="Rakitin A.L."/>
            <person name="Ivanova A.A."/>
            <person name="Beletsky A.V."/>
            <person name="Kulichevskaya I.S."/>
            <person name="Mardanov A.V."/>
            <person name="Dedysh S.N."/>
        </authorList>
    </citation>
    <scope>NUCLEOTIDE SEQUENCE [LARGE SCALE GENOMIC DNA]</scope>
    <source>
        <strain evidence="9">SP5</strain>
    </source>
</reference>
<dbReference type="Pfam" id="PF07963">
    <property type="entry name" value="N_methyl"/>
    <property type="match status" value="1"/>
</dbReference>
<keyword evidence="2" id="KW-0488">Methylation</keyword>